<dbReference type="PANTHER" id="PTHR24149">
    <property type="entry name" value="ANKYRIN REPEAT DOMAIN-CONTAINING PROTEIN 12"/>
    <property type="match status" value="1"/>
</dbReference>
<feature type="compositionally biased region" description="Basic and acidic residues" evidence="2">
    <location>
        <begin position="200"/>
        <end position="209"/>
    </location>
</feature>
<dbReference type="SUPFAM" id="SSF48403">
    <property type="entry name" value="Ankyrin repeat"/>
    <property type="match status" value="1"/>
</dbReference>
<feature type="compositionally biased region" description="Basic and acidic residues" evidence="2">
    <location>
        <begin position="246"/>
        <end position="257"/>
    </location>
</feature>
<dbReference type="SMART" id="SM00248">
    <property type="entry name" value="ANK"/>
    <property type="match status" value="5"/>
</dbReference>
<sequence>MDAQNATEADQSKSVGANRRRPSDADSKHPPKDTDRQLTASPEIKPSKLKAVPPLTKTNNEADADDDADVDERDSDAETIVLPGKDGHSPSKVRKMRQDGTTNDAETSKPSKSSLGNGTGRNEVETKLTEGAKRRRLSASAPRDKSQLARSKDGSSGLSSAPASPPRDGRDLHRRRRSHASPHRSSDSEATGHRASSGRAVHDRIRSGDRMPSSKRKAHRTDSDDEDDHRKARRQRTTSISIEASRTQKERLSESRNRSHSPPARLHRRSASTQLHSSSGGLSQKKRRLPPPLQSTEQHSDDSDRSGSPLPRSSKLRSLATPATADSNVSPAKIMPHKKHLDAHGQTFLARACARGEYDAVKKRLGERPEDINVADYAGNTPLQIAAINGCEDIVKLLIDAGCNLDCVNYDKDTPLLDAVDNGHLGVVKLLLDAGVNPRKANVSGQEPIDRITDETENADEIRSLLIDAKKRAGERRRTSEDRHSHPDSHDARDSHAPDSPHHSPAMTAAGSTGRRIGTVRATKTRNDLLYMPLDDKTLRQAAGRGDEETVARILQVKEGYNDPESMVAAARGGHDLVIQLLLGLGSANPDPAPVPTLQPEFATPILAAIGQENIKVVELLLEQGGFDPTRRFKGETYYEIARKRQGTNWKEEENLLKNAYDEYKRTHKDGAKAGKSPGRRERERDREEKRARREESNRDEVRSHKRNVSSPTREGDRKRSAAHKVTSPKERRRLEPGRHIKDDRTSSTHTSDRETSPAASHKAAKSKNRDTDAAVSSDGEALKPRRKLVSKGELRGEREKHRRSSMASNASSLKEPSSPQESRADEQVPEKPKMSEKYHDRTKALKREESKDPSSTSNDGQTKRHRSSVTPDGHSHGDKDDSSIPQKRRRLDADGQEKRLKPPSSPETRHAKLSASRDASKASSKTSRRSIEEDSSKDSRDAHAKRDQSRKESGRSHASEPSVRVKSEDDDVQMPDVESVETTAREQQDKKKKKELAQQEESKKEEERQRAEAKKEEEERKRLEIKKEEERKRAEAEEQKQREEEEAKRREAAERAKLEQEEEQRLEEEKRKKKDEEERQKREEEQKKQEEEEKRKQEEARRKLEEEERSRREKAEREAAEAARRKREEDQRKERERRERAQREELERKRAAREAEQRRVREEQERTRLDKLPPLMRWLDLHPNPKTRAVAERFCQVQGCRYDTIDPATNGTQEGREEWVLNTAVALLLGEKDLTLSRYSAWEHVPVSNLAKETIWRTEWMQYSLAAQQYFDIGREVPGLYPKEPTELTAAEKEELKKKAWERFCELPMFFVKVSELLYTVPQIPHLRDVMIGVGYRELQEPEGSSPGFKVVSKPFRYLAKHLSDPNMERYHGRAPRWRWYLNGNFVEEDLPKRAITSNLPFNERPVPRRGLLAVSPDDPDYLKICHEQGITPLIKGQHSPTLTNGDRHSLVNDVAGQKVNGTNGSNGTMLSPEHPVKRTPVLNGINGTS</sequence>
<feature type="compositionally biased region" description="Basic and acidic residues" evidence="2">
    <location>
        <begin position="791"/>
        <end position="800"/>
    </location>
</feature>
<feature type="compositionally biased region" description="Basic and acidic residues" evidence="2">
    <location>
        <begin position="728"/>
        <end position="756"/>
    </location>
</feature>
<dbReference type="Pfam" id="PF12796">
    <property type="entry name" value="Ank_2"/>
    <property type="match status" value="1"/>
</dbReference>
<feature type="region of interest" description="Disordered" evidence="2">
    <location>
        <begin position="663"/>
        <end position="1166"/>
    </location>
</feature>
<dbReference type="InterPro" id="IPR002110">
    <property type="entry name" value="Ankyrin_rpt"/>
</dbReference>
<feature type="compositionally biased region" description="Basic and acidic residues" evidence="2">
    <location>
        <begin position="142"/>
        <end position="153"/>
    </location>
</feature>
<dbReference type="Pfam" id="PF24513">
    <property type="entry name" value="DUF7593"/>
    <property type="match status" value="1"/>
</dbReference>
<name>A0AA39GKW1_SARSR</name>
<dbReference type="Pfam" id="PF24521">
    <property type="entry name" value="Ank_KRIT1"/>
    <property type="match status" value="1"/>
</dbReference>
<feature type="compositionally biased region" description="Low complexity" evidence="2">
    <location>
        <begin position="306"/>
        <end position="319"/>
    </location>
</feature>
<feature type="compositionally biased region" description="Low complexity" evidence="2">
    <location>
        <begin position="914"/>
        <end position="926"/>
    </location>
</feature>
<feature type="domain" description="KRIT1 ARM-repeats" evidence="4">
    <location>
        <begin position="518"/>
        <end position="665"/>
    </location>
</feature>
<dbReference type="EMBL" id="JAPDFR010000002">
    <property type="protein sequence ID" value="KAK0389260.1"/>
    <property type="molecule type" value="Genomic_DNA"/>
</dbReference>
<dbReference type="InterPro" id="IPR056485">
    <property type="entry name" value="ARM_KRIT1"/>
</dbReference>
<dbReference type="InterPro" id="IPR036770">
    <property type="entry name" value="Ankyrin_rpt-contain_sf"/>
</dbReference>
<evidence type="ECO:0000256" key="2">
    <source>
        <dbReference type="SAM" id="MobiDB-lite"/>
    </source>
</evidence>
<evidence type="ECO:0000259" key="4">
    <source>
        <dbReference type="Pfam" id="PF24521"/>
    </source>
</evidence>
<evidence type="ECO:0000313" key="6">
    <source>
        <dbReference type="Proteomes" id="UP001175261"/>
    </source>
</evidence>
<evidence type="ECO:0000313" key="5">
    <source>
        <dbReference type="EMBL" id="KAK0389260.1"/>
    </source>
</evidence>
<feature type="compositionally biased region" description="Polar residues" evidence="2">
    <location>
        <begin position="271"/>
        <end position="282"/>
    </location>
</feature>
<feature type="compositionally biased region" description="Basic residues" evidence="2">
    <location>
        <begin position="172"/>
        <end position="182"/>
    </location>
</feature>
<dbReference type="Gene3D" id="1.25.40.20">
    <property type="entry name" value="Ankyrin repeat-containing domain"/>
    <property type="match status" value="2"/>
</dbReference>
<evidence type="ECO:0000259" key="3">
    <source>
        <dbReference type="Pfam" id="PF24513"/>
    </source>
</evidence>
<feature type="compositionally biased region" description="Polar residues" evidence="2">
    <location>
        <begin position="99"/>
        <end position="116"/>
    </location>
</feature>
<feature type="compositionally biased region" description="Basic and acidic residues" evidence="2">
    <location>
        <begin position="1068"/>
        <end position="1166"/>
    </location>
</feature>
<dbReference type="GO" id="GO:0005654">
    <property type="term" value="C:nucleoplasm"/>
    <property type="evidence" value="ECO:0007669"/>
    <property type="project" value="TreeGrafter"/>
</dbReference>
<feature type="region of interest" description="Disordered" evidence="2">
    <location>
        <begin position="468"/>
        <end position="522"/>
    </location>
</feature>
<accession>A0AA39GKW1</accession>
<feature type="compositionally biased region" description="Acidic residues" evidence="2">
    <location>
        <begin position="62"/>
        <end position="77"/>
    </location>
</feature>
<feature type="compositionally biased region" description="Basic and acidic residues" evidence="2">
    <location>
        <begin position="663"/>
        <end position="703"/>
    </location>
</feature>
<dbReference type="Proteomes" id="UP001175261">
    <property type="component" value="Unassembled WGS sequence"/>
</dbReference>
<feature type="compositionally biased region" description="Basic and acidic residues" evidence="2">
    <location>
        <begin position="984"/>
        <end position="1060"/>
    </location>
</feature>
<feature type="compositionally biased region" description="Basic and acidic residues" evidence="2">
    <location>
        <begin position="823"/>
        <end position="853"/>
    </location>
</feature>
<protein>
    <submittedName>
        <fullName evidence="5">Uncharacterized protein</fullName>
    </submittedName>
</protein>
<feature type="compositionally biased region" description="Basic and acidic residues" evidence="2">
    <location>
        <begin position="874"/>
        <end position="883"/>
    </location>
</feature>
<comment type="caution">
    <text evidence="5">The sequence shown here is derived from an EMBL/GenBank/DDBJ whole genome shotgun (WGS) entry which is preliminary data.</text>
</comment>
<gene>
    <name evidence="5" type="ORF">NLU13_2835</name>
</gene>
<feature type="region of interest" description="Disordered" evidence="2">
    <location>
        <begin position="1"/>
        <end position="334"/>
    </location>
</feature>
<dbReference type="PANTHER" id="PTHR24149:SF14">
    <property type="entry name" value="ANKYRIN REPEAT DOMAIN 12"/>
    <property type="match status" value="1"/>
</dbReference>
<dbReference type="PROSITE" id="PS50088">
    <property type="entry name" value="ANK_REPEAT"/>
    <property type="match status" value="2"/>
</dbReference>
<feature type="compositionally biased region" description="Basic and acidic residues" evidence="2">
    <location>
        <begin position="468"/>
        <end position="502"/>
    </location>
</feature>
<evidence type="ECO:0000256" key="1">
    <source>
        <dbReference type="PROSITE-ProRule" id="PRU00023"/>
    </source>
</evidence>
<keyword evidence="1" id="KW-0040">ANK repeat</keyword>
<reference evidence="5" key="1">
    <citation type="submission" date="2022-10" db="EMBL/GenBank/DDBJ databases">
        <title>Determination and structural analysis of whole genome sequence of Sarocladium strictum F4-1.</title>
        <authorList>
            <person name="Hu L."/>
            <person name="Jiang Y."/>
        </authorList>
    </citation>
    <scope>NUCLEOTIDE SEQUENCE</scope>
    <source>
        <strain evidence="5">F4-1</strain>
    </source>
</reference>
<feature type="region of interest" description="Disordered" evidence="2">
    <location>
        <begin position="1464"/>
        <end position="1491"/>
    </location>
</feature>
<dbReference type="InterPro" id="IPR056015">
    <property type="entry name" value="DUF7593"/>
</dbReference>
<proteinExistence type="predicted"/>
<feature type="compositionally biased region" description="Basic and acidic residues" evidence="2">
    <location>
        <begin position="122"/>
        <end position="132"/>
    </location>
</feature>
<dbReference type="InterPro" id="IPR053210">
    <property type="entry name" value="ANKRD12"/>
</dbReference>
<feature type="compositionally biased region" description="Polar residues" evidence="2">
    <location>
        <begin position="1"/>
        <end position="15"/>
    </location>
</feature>
<feature type="compositionally biased region" description="Basic and acidic residues" evidence="2">
    <location>
        <begin position="892"/>
        <end position="901"/>
    </location>
</feature>
<keyword evidence="6" id="KW-1185">Reference proteome</keyword>
<feature type="repeat" description="ANK" evidence="1">
    <location>
        <begin position="411"/>
        <end position="443"/>
    </location>
</feature>
<dbReference type="PROSITE" id="PS50297">
    <property type="entry name" value="ANK_REP_REGION"/>
    <property type="match status" value="2"/>
</dbReference>
<feature type="compositionally biased region" description="Basic and acidic residues" evidence="2">
    <location>
        <begin position="21"/>
        <end position="36"/>
    </location>
</feature>
<feature type="domain" description="DUF7593" evidence="3">
    <location>
        <begin position="1169"/>
        <end position="1327"/>
    </location>
</feature>
<feature type="compositionally biased region" description="Basic and acidic residues" evidence="2">
    <location>
        <begin position="930"/>
        <end position="968"/>
    </location>
</feature>
<feature type="compositionally biased region" description="Polar residues" evidence="2">
    <location>
        <begin position="806"/>
        <end position="822"/>
    </location>
</feature>
<feature type="repeat" description="ANK" evidence="1">
    <location>
        <begin position="378"/>
        <end position="410"/>
    </location>
</feature>
<organism evidence="5 6">
    <name type="scientific">Sarocladium strictum</name>
    <name type="common">Black bundle disease fungus</name>
    <name type="synonym">Acremonium strictum</name>
    <dbReference type="NCBI Taxonomy" id="5046"/>
    <lineage>
        <taxon>Eukaryota</taxon>
        <taxon>Fungi</taxon>
        <taxon>Dikarya</taxon>
        <taxon>Ascomycota</taxon>
        <taxon>Pezizomycotina</taxon>
        <taxon>Sordariomycetes</taxon>
        <taxon>Hypocreomycetidae</taxon>
        <taxon>Hypocreales</taxon>
        <taxon>Sarocladiaceae</taxon>
        <taxon>Sarocladium</taxon>
    </lineage>
</organism>